<feature type="region of interest" description="Disordered" evidence="4">
    <location>
        <begin position="318"/>
        <end position="341"/>
    </location>
</feature>
<proteinExistence type="predicted"/>
<evidence type="ECO:0000256" key="4">
    <source>
        <dbReference type="SAM" id="MobiDB-lite"/>
    </source>
</evidence>
<keyword evidence="7" id="KW-1185">Reference proteome</keyword>
<dbReference type="PANTHER" id="PTHR24173">
    <property type="entry name" value="ANKYRIN REPEAT CONTAINING"/>
    <property type="match status" value="1"/>
</dbReference>
<keyword evidence="2 3" id="KW-0040">ANK repeat</keyword>
<protein>
    <recommendedName>
        <fullName evidence="5">Rhodanese domain-containing protein</fullName>
    </recommendedName>
</protein>
<evidence type="ECO:0000313" key="7">
    <source>
        <dbReference type="Proteomes" id="UP000241769"/>
    </source>
</evidence>
<evidence type="ECO:0000313" key="6">
    <source>
        <dbReference type="EMBL" id="PRP79976.1"/>
    </source>
</evidence>
<feature type="repeat" description="ANK" evidence="3">
    <location>
        <begin position="105"/>
        <end position="137"/>
    </location>
</feature>
<evidence type="ECO:0000259" key="5">
    <source>
        <dbReference type="PROSITE" id="PS50206"/>
    </source>
</evidence>
<dbReference type="STRING" id="1890364.A0A2P6N7P5"/>
<dbReference type="SMART" id="SM00248">
    <property type="entry name" value="ANK"/>
    <property type="match status" value="4"/>
</dbReference>
<dbReference type="InterPro" id="IPR036770">
    <property type="entry name" value="Ankyrin_rpt-contain_sf"/>
</dbReference>
<feature type="compositionally biased region" description="Polar residues" evidence="4">
    <location>
        <begin position="21"/>
        <end position="42"/>
    </location>
</feature>
<sequence length="377" mass="42000">MSHLSLRLTGGQKKQLFSHGSLRNNRSQTDPVARRSQSSNQILPRQRKEFLRCSTHKRGTKLLVAALTGDIATLDKLLEKAFKKEEQGKKKLTIFSLINAKDDDTGDSALHLACDAVNYECIDILLRWSGNPNFQNRGKKTALHVAVGRKNLRMVSSLLKAGADSTILDEHSRSPLWHVLAFQSDEMLFEMLKYPINLESPACAPQTPLMESIVLDYLLGARKLLEKGAKVETLNLKSGDTALHLAARKGDASFVEMILERGAKTDVENCEGETAAQSALKAGFEEIYNLISAITNLHSAGDHTDTASSWARSFDLRGSTPRVEEPEEVSQFSVSPMASDDEDDLQFSLEEKRTEQILKDPTRNMKEYFEYCSKLIG</sequence>
<dbReference type="InParanoid" id="A0A2P6N7P5"/>
<reference evidence="6 7" key="1">
    <citation type="journal article" date="2018" name="Genome Biol. Evol.">
        <title>Multiple Roots of Fruiting Body Formation in Amoebozoa.</title>
        <authorList>
            <person name="Hillmann F."/>
            <person name="Forbes G."/>
            <person name="Novohradska S."/>
            <person name="Ferling I."/>
            <person name="Riege K."/>
            <person name="Groth M."/>
            <person name="Westermann M."/>
            <person name="Marz M."/>
            <person name="Spaller T."/>
            <person name="Winckler T."/>
            <person name="Schaap P."/>
            <person name="Glockner G."/>
        </authorList>
    </citation>
    <scope>NUCLEOTIDE SEQUENCE [LARGE SCALE GENOMIC DNA]</scope>
    <source>
        <strain evidence="6 7">Jena</strain>
    </source>
</reference>
<dbReference type="Proteomes" id="UP000241769">
    <property type="component" value="Unassembled WGS sequence"/>
</dbReference>
<dbReference type="PROSITE" id="PS50088">
    <property type="entry name" value="ANK_REPEAT"/>
    <property type="match status" value="3"/>
</dbReference>
<dbReference type="AlphaFoldDB" id="A0A2P6N7P5"/>
<dbReference type="PANTHER" id="PTHR24173:SF74">
    <property type="entry name" value="ANKYRIN REPEAT DOMAIN-CONTAINING PROTEIN 16"/>
    <property type="match status" value="1"/>
</dbReference>
<evidence type="ECO:0000256" key="2">
    <source>
        <dbReference type="ARBA" id="ARBA00023043"/>
    </source>
</evidence>
<evidence type="ECO:0000256" key="3">
    <source>
        <dbReference type="PROSITE-ProRule" id="PRU00023"/>
    </source>
</evidence>
<feature type="region of interest" description="Disordered" evidence="4">
    <location>
        <begin position="1"/>
        <end position="42"/>
    </location>
</feature>
<dbReference type="InterPro" id="IPR001763">
    <property type="entry name" value="Rhodanese-like_dom"/>
</dbReference>
<dbReference type="EMBL" id="MDYQ01000165">
    <property type="protein sequence ID" value="PRP79976.1"/>
    <property type="molecule type" value="Genomic_DNA"/>
</dbReference>
<evidence type="ECO:0000256" key="1">
    <source>
        <dbReference type="ARBA" id="ARBA00022737"/>
    </source>
</evidence>
<dbReference type="Gene3D" id="1.25.40.20">
    <property type="entry name" value="Ankyrin repeat-containing domain"/>
    <property type="match status" value="2"/>
</dbReference>
<feature type="repeat" description="ANK" evidence="3">
    <location>
        <begin position="138"/>
        <end position="170"/>
    </location>
</feature>
<dbReference type="PROSITE" id="PS50297">
    <property type="entry name" value="ANK_REP_REGION"/>
    <property type="match status" value="2"/>
</dbReference>
<accession>A0A2P6N7P5</accession>
<feature type="domain" description="Rhodanese" evidence="5">
    <location>
        <begin position="272"/>
        <end position="306"/>
    </location>
</feature>
<dbReference type="OrthoDB" id="194358at2759"/>
<dbReference type="InterPro" id="IPR002110">
    <property type="entry name" value="Ankyrin_rpt"/>
</dbReference>
<dbReference type="SUPFAM" id="SSF48403">
    <property type="entry name" value="Ankyrin repeat"/>
    <property type="match status" value="1"/>
</dbReference>
<feature type="repeat" description="ANK" evidence="3">
    <location>
        <begin position="238"/>
        <end position="270"/>
    </location>
</feature>
<dbReference type="PROSITE" id="PS50206">
    <property type="entry name" value="RHODANESE_3"/>
    <property type="match status" value="1"/>
</dbReference>
<dbReference type="Pfam" id="PF12796">
    <property type="entry name" value="Ank_2"/>
    <property type="match status" value="2"/>
</dbReference>
<name>A0A2P6N7P5_9EUKA</name>
<keyword evidence="1" id="KW-0677">Repeat</keyword>
<organism evidence="6 7">
    <name type="scientific">Planoprotostelium fungivorum</name>
    <dbReference type="NCBI Taxonomy" id="1890364"/>
    <lineage>
        <taxon>Eukaryota</taxon>
        <taxon>Amoebozoa</taxon>
        <taxon>Evosea</taxon>
        <taxon>Variosea</taxon>
        <taxon>Cavosteliida</taxon>
        <taxon>Cavosteliaceae</taxon>
        <taxon>Planoprotostelium</taxon>
    </lineage>
</organism>
<comment type="caution">
    <text evidence="6">The sequence shown here is derived from an EMBL/GenBank/DDBJ whole genome shotgun (WGS) entry which is preliminary data.</text>
</comment>
<gene>
    <name evidence="6" type="ORF">PROFUN_05952</name>
</gene>